<dbReference type="AlphaFoldDB" id="A0A7T8HEW7"/>
<dbReference type="EMBL" id="CP045895">
    <property type="protein sequence ID" value="QQP48652.1"/>
    <property type="molecule type" value="Genomic_DNA"/>
</dbReference>
<dbReference type="Proteomes" id="UP000595437">
    <property type="component" value="Chromosome 6"/>
</dbReference>
<evidence type="ECO:0000313" key="1">
    <source>
        <dbReference type="EMBL" id="QQP48652.1"/>
    </source>
</evidence>
<reference evidence="2" key="1">
    <citation type="submission" date="2021-01" db="EMBL/GenBank/DDBJ databases">
        <title>Caligus Genome Assembly.</title>
        <authorList>
            <person name="Gallardo-Escarate C."/>
        </authorList>
    </citation>
    <scope>NUCLEOTIDE SEQUENCE [LARGE SCALE GENOMIC DNA]</scope>
</reference>
<organism evidence="1 2">
    <name type="scientific">Caligus rogercresseyi</name>
    <name type="common">Sea louse</name>
    <dbReference type="NCBI Taxonomy" id="217165"/>
    <lineage>
        <taxon>Eukaryota</taxon>
        <taxon>Metazoa</taxon>
        <taxon>Ecdysozoa</taxon>
        <taxon>Arthropoda</taxon>
        <taxon>Crustacea</taxon>
        <taxon>Multicrustacea</taxon>
        <taxon>Hexanauplia</taxon>
        <taxon>Copepoda</taxon>
        <taxon>Siphonostomatoida</taxon>
        <taxon>Caligidae</taxon>
        <taxon>Caligus</taxon>
    </lineage>
</organism>
<proteinExistence type="predicted"/>
<gene>
    <name evidence="1" type="ORF">FKW44_009029</name>
</gene>
<keyword evidence="2" id="KW-1185">Reference proteome</keyword>
<sequence>MAEGQLPCGKLCVGQVVLHHTRRTCARSSALPTWLILPKDMWLSSSPDLNRWISPVR</sequence>
<protein>
    <submittedName>
        <fullName evidence="1">Uncharacterized protein</fullName>
    </submittedName>
</protein>
<dbReference type="OrthoDB" id="25402at2759"/>
<evidence type="ECO:0000313" key="2">
    <source>
        <dbReference type="Proteomes" id="UP000595437"/>
    </source>
</evidence>
<accession>A0A7T8HEW7</accession>
<name>A0A7T8HEW7_CALRO</name>